<dbReference type="AlphaFoldDB" id="A0A0S2K2D7"/>
<gene>
    <name evidence="10" type="primary">recC</name>
    <name evidence="12" type="ORF">PP2015_1913</name>
</gene>
<dbReference type="GO" id="GO:0005524">
    <property type="term" value="F:ATP binding"/>
    <property type="evidence" value="ECO:0007669"/>
    <property type="project" value="UniProtKB-UniRule"/>
</dbReference>
<evidence type="ECO:0000256" key="6">
    <source>
        <dbReference type="ARBA" id="ARBA00022839"/>
    </source>
</evidence>
<keyword evidence="8 10" id="KW-0238">DNA-binding</keyword>
<evidence type="ECO:0000259" key="11">
    <source>
        <dbReference type="Pfam" id="PF17946"/>
    </source>
</evidence>
<dbReference type="Pfam" id="PF17946">
    <property type="entry name" value="RecC_C"/>
    <property type="match status" value="1"/>
</dbReference>
<reference evidence="13" key="1">
    <citation type="submission" date="2015-11" db="EMBL/GenBank/DDBJ databases">
        <authorList>
            <person name="Kim K.M."/>
        </authorList>
    </citation>
    <scope>NUCLEOTIDE SEQUENCE [LARGE SCALE GENOMIC DNA]</scope>
    <source>
        <strain evidence="13">KCTC 12086</strain>
    </source>
</reference>
<keyword evidence="3 10" id="KW-0227">DNA damage</keyword>
<keyword evidence="2 10" id="KW-0547">Nucleotide-binding</keyword>
<dbReference type="InterPro" id="IPR041500">
    <property type="entry name" value="RecC_C"/>
</dbReference>
<dbReference type="InterPro" id="IPR006697">
    <property type="entry name" value="RecC"/>
</dbReference>
<feature type="domain" description="RecC C-terminal" evidence="11">
    <location>
        <begin position="815"/>
        <end position="1031"/>
    </location>
</feature>
<evidence type="ECO:0000256" key="4">
    <source>
        <dbReference type="ARBA" id="ARBA00022801"/>
    </source>
</evidence>
<comment type="function">
    <text evidence="10">A helicase/nuclease that prepares dsDNA breaks (DSB) for recombinational DNA repair. Binds to DSBs and unwinds DNA via a highly rapid and processive ATP-dependent bidirectional helicase activity. Unwinds dsDNA until it encounters a Chi (crossover hotspot instigator) sequence from the 3' direction. Cuts ssDNA a few nucleotides 3' to the Chi site. The properties and activities of the enzyme are changed at Chi. The Chi-altered holoenzyme produces a long 3'-ssDNA overhang and facilitates RecA-binding to the ssDNA for homologous DNA recombination and repair. Holoenzyme degrades any linearized DNA that is unable to undergo homologous recombination. In the holoenzyme this subunit recognizes the wild-type Chi sequence, and when added to isolated RecB increases its ATP-dependent helicase processivity.</text>
</comment>
<evidence type="ECO:0000256" key="5">
    <source>
        <dbReference type="ARBA" id="ARBA00022806"/>
    </source>
</evidence>
<dbReference type="Gene3D" id="1.10.10.160">
    <property type="match status" value="1"/>
</dbReference>
<dbReference type="STRING" id="161398.PP2015_1913"/>
<keyword evidence="9 10" id="KW-0234">DNA repair</keyword>
<dbReference type="KEGG" id="pphe:PP2015_1913"/>
<proteinExistence type="inferred from homology"/>
<dbReference type="Gene3D" id="3.40.50.300">
    <property type="entry name" value="P-loop containing nucleotide triphosphate hydrolases"/>
    <property type="match status" value="2"/>
</dbReference>
<dbReference type="PANTHER" id="PTHR30591">
    <property type="entry name" value="RECBCD ENZYME SUBUNIT RECC"/>
    <property type="match status" value="1"/>
</dbReference>
<evidence type="ECO:0000313" key="13">
    <source>
        <dbReference type="Proteomes" id="UP000061457"/>
    </source>
</evidence>
<evidence type="ECO:0000256" key="10">
    <source>
        <dbReference type="HAMAP-Rule" id="MF_01486"/>
    </source>
</evidence>
<dbReference type="EMBL" id="CP013187">
    <property type="protein sequence ID" value="ALO42413.1"/>
    <property type="molecule type" value="Genomic_DNA"/>
</dbReference>
<dbReference type="PANTHER" id="PTHR30591:SF1">
    <property type="entry name" value="RECBCD ENZYME SUBUNIT RECC"/>
    <property type="match status" value="1"/>
</dbReference>
<name>A0A0S2K2D7_9GAMM</name>
<evidence type="ECO:0000256" key="8">
    <source>
        <dbReference type="ARBA" id="ARBA00023125"/>
    </source>
</evidence>
<dbReference type="Gene3D" id="3.40.50.10930">
    <property type="match status" value="1"/>
</dbReference>
<dbReference type="GO" id="GO:0009338">
    <property type="term" value="C:exodeoxyribonuclease V complex"/>
    <property type="evidence" value="ECO:0007669"/>
    <property type="project" value="InterPro"/>
</dbReference>
<accession>A0A0S2K2D7</accession>
<dbReference type="Proteomes" id="UP000061457">
    <property type="component" value="Chromosome I"/>
</dbReference>
<sequence length="1094" mass="124652">MLHIIQSNRMEALQSQLHKVLDTAPLDSIFSKEIILVQSPGMSQWLKLGVSQHSGLAAQLDFPLPSSFIWQLYQTFLPQVPKESPFNKANLTWKLMTLLPEQLGLPVYEPLKRYLEDDEAGKKRFALCEKIADVFDQYLMYRPEWLDTWELGMDELPDVDVSIAPWQPDLWRKLVSLTEDLGQSPYHRANMHGMLLEALAEASAEHLPERISLFGLSAIPSSQLEIFQALAQKTNVLLFLFNPSEHYWGDVVDEKTQAKIAAKFVKYPELEAQSGEYFQIGNPLLSAWGKLGRDYFEQLLQLDASWIDGFVEDFSDNLLGKVQKEIFDLSFKGETLVEDTQWFINDEGQLPIEEEDNSIVFQDCHTPLREIERLHDHILALMHEDPSLTPKDFIVMMPDVAKYSPYIEAVFGGATAERYIPYSLADLAIDQEKPVINSFLSLVDLPFSRFGVSDILDLFAVEPIAKQYQCSEDEFEQFRFWLEEVGVRWGINAEHKAEHELPKMHLNTWQQGLNRLLLGIAMSDESLAFEGIFPSDQVEGMATESLSKLIHFIDDLISHKNILSEQSSLNVKAEQLKSLIKTFYHPDSDQSWDLQVLNKVIDTLQTHFDNKDMLEAVSPEIISYWVKQGVAQKGVGQRFLVGAVNFCTLMPMRAVPFKVVCLLGLNDGDYPRSVQPIGFDLVSQSQRKKGDRSRKLDDRYLFLEALLSARKQLFLSYVGRSCYNNEPQVPSILVSELIDYIDRCFYIEGKACKPSEHLLNQATLQPFSSLNYIESEQQSFNPTWLISEVYKEQQSNENNTSFSEGLPNPFDTAEHELDINQLIRAVLNPQVAFYQQRVGVRLYNTEEVIEDDEPFALDALSRYQYLDELLTDSLNEAEKAPEQLLQRGDLPQAEVGKVQLGLLQQRITPLAERLKTSLISQSEAVEIDIDCGAIRLQGWLDKLFASQQIFYRPASIKAKDKVSAFLYHCASNCMGQSITTSVYGLDEQVSFAPLEAEEAKTELQKWVNFYISLMSRPQPFFVASSYEYALTEDINKAANKFNGGQYIGMGDSENPYVALDFKNLFDFEAEFVSLSKSLFGTLIDLAKEEKYANA</sequence>
<dbReference type="GO" id="GO:0003678">
    <property type="term" value="F:DNA helicase activity"/>
    <property type="evidence" value="ECO:0007669"/>
    <property type="project" value="UniProtKB-UniRule"/>
</dbReference>
<dbReference type="HAMAP" id="MF_01486">
    <property type="entry name" value="RecC"/>
    <property type="match status" value="1"/>
</dbReference>
<dbReference type="SUPFAM" id="SSF52540">
    <property type="entry name" value="P-loop containing nucleoside triphosphate hydrolases"/>
    <property type="match status" value="2"/>
</dbReference>
<organism evidence="12 13">
    <name type="scientific">Pseudoalteromonas phenolica</name>
    <dbReference type="NCBI Taxonomy" id="161398"/>
    <lineage>
        <taxon>Bacteria</taxon>
        <taxon>Pseudomonadati</taxon>
        <taxon>Pseudomonadota</taxon>
        <taxon>Gammaproteobacteria</taxon>
        <taxon>Alteromonadales</taxon>
        <taxon>Pseudoalteromonadaceae</taxon>
        <taxon>Pseudoalteromonas</taxon>
    </lineage>
</organism>
<comment type="subunit">
    <text evidence="10">Heterotrimer of RecB, RecC and RecD. All subunits contribute to DNA-binding.</text>
</comment>
<evidence type="ECO:0000256" key="9">
    <source>
        <dbReference type="ARBA" id="ARBA00023204"/>
    </source>
</evidence>
<dbReference type="InterPro" id="IPR013986">
    <property type="entry name" value="DExx_box_DNA_helicase_dom_sf"/>
</dbReference>
<keyword evidence="13" id="KW-1185">Reference proteome</keyword>
<dbReference type="GO" id="GO:0000724">
    <property type="term" value="P:double-strand break repair via homologous recombination"/>
    <property type="evidence" value="ECO:0007669"/>
    <property type="project" value="UniProtKB-UniRule"/>
</dbReference>
<dbReference type="PIRSF" id="PIRSF000980">
    <property type="entry name" value="RecC"/>
    <property type="match status" value="1"/>
</dbReference>
<dbReference type="SUPFAM" id="SSF52980">
    <property type="entry name" value="Restriction endonuclease-like"/>
    <property type="match status" value="1"/>
</dbReference>
<dbReference type="InterPro" id="IPR027417">
    <property type="entry name" value="P-loop_NTPase"/>
</dbReference>
<evidence type="ECO:0000313" key="12">
    <source>
        <dbReference type="EMBL" id="ALO42413.1"/>
    </source>
</evidence>
<evidence type="ECO:0000256" key="3">
    <source>
        <dbReference type="ARBA" id="ARBA00022763"/>
    </source>
</evidence>
<protein>
    <recommendedName>
        <fullName evidence="10">RecBCD enzyme subunit RecC</fullName>
    </recommendedName>
    <alternativeName>
        <fullName evidence="10">Exonuclease V subunit RecC</fullName>
        <shortName evidence="10">ExoV subunit RecC</shortName>
    </alternativeName>
    <alternativeName>
        <fullName evidence="10">Helicase/nuclease RecBCD subunit RecC</fullName>
    </alternativeName>
</protein>
<keyword evidence="5 10" id="KW-0347">Helicase</keyword>
<dbReference type="OrthoDB" id="9808397at2"/>
<dbReference type="GO" id="GO:0003677">
    <property type="term" value="F:DNA binding"/>
    <property type="evidence" value="ECO:0007669"/>
    <property type="project" value="UniProtKB-UniRule"/>
</dbReference>
<evidence type="ECO:0000256" key="7">
    <source>
        <dbReference type="ARBA" id="ARBA00022840"/>
    </source>
</evidence>
<evidence type="ECO:0000256" key="1">
    <source>
        <dbReference type="ARBA" id="ARBA00022722"/>
    </source>
</evidence>
<keyword evidence="1 10" id="KW-0540">Nuclease</keyword>
<keyword evidence="4 10" id="KW-0378">Hydrolase</keyword>
<dbReference type="Gene3D" id="1.10.10.990">
    <property type="match status" value="1"/>
</dbReference>
<comment type="miscellaneous">
    <text evidence="10">In the RecBCD complex, RecB has a slow 3'-5' helicase, an exonuclease activity and loads RecA onto ssDNA, RecD has a fast 5'-3' helicase activity, while RecC stimulates the ATPase and processivity of the RecB helicase and contributes to recognition of the Chi site.</text>
</comment>
<comment type="similarity">
    <text evidence="10">Belongs to the RecC family.</text>
</comment>
<dbReference type="RefSeq" id="WP_058030075.1">
    <property type="nucleotide sequence ID" value="NZ_CP013187.1"/>
</dbReference>
<keyword evidence="6 10" id="KW-0269">Exonuclease</keyword>
<dbReference type="PATRIC" id="fig|161398.10.peg.1941"/>
<dbReference type="NCBIfam" id="TIGR01450">
    <property type="entry name" value="recC"/>
    <property type="match status" value="1"/>
</dbReference>
<dbReference type="InterPro" id="IPR011335">
    <property type="entry name" value="Restrct_endonuc-II-like"/>
</dbReference>
<dbReference type="GO" id="GO:0008854">
    <property type="term" value="F:exodeoxyribonuclease V activity"/>
    <property type="evidence" value="ECO:0007669"/>
    <property type="project" value="InterPro"/>
</dbReference>
<dbReference type="Pfam" id="PF04257">
    <property type="entry name" value="Exonuc_V_gamma"/>
    <property type="match status" value="1"/>
</dbReference>
<keyword evidence="7 10" id="KW-0067">ATP-binding</keyword>
<evidence type="ECO:0000256" key="2">
    <source>
        <dbReference type="ARBA" id="ARBA00022741"/>
    </source>
</evidence>